<dbReference type="AlphaFoldDB" id="A0A385SKT7"/>
<dbReference type="Proteomes" id="UP000266183">
    <property type="component" value="Chromosome"/>
</dbReference>
<evidence type="ECO:0000313" key="4">
    <source>
        <dbReference type="Proteomes" id="UP000266183"/>
    </source>
</evidence>
<proteinExistence type="predicted"/>
<keyword evidence="4" id="KW-1185">Reference proteome</keyword>
<keyword evidence="2" id="KW-0732">Signal</keyword>
<feature type="signal peptide" evidence="2">
    <location>
        <begin position="1"/>
        <end position="21"/>
    </location>
</feature>
<organism evidence="3 4">
    <name type="scientific">Chryseolinea soli</name>
    <dbReference type="NCBI Taxonomy" id="2321403"/>
    <lineage>
        <taxon>Bacteria</taxon>
        <taxon>Pseudomonadati</taxon>
        <taxon>Bacteroidota</taxon>
        <taxon>Cytophagia</taxon>
        <taxon>Cytophagales</taxon>
        <taxon>Fulvivirgaceae</taxon>
        <taxon>Chryseolinea</taxon>
    </lineage>
</organism>
<protein>
    <recommendedName>
        <fullName evidence="5">DUF839 domain-containing protein</fullName>
    </recommendedName>
</protein>
<dbReference type="RefSeq" id="WP_119752953.1">
    <property type="nucleotide sequence ID" value="NZ_CP032382.1"/>
</dbReference>
<evidence type="ECO:0000313" key="3">
    <source>
        <dbReference type="EMBL" id="AYB29638.1"/>
    </source>
</evidence>
<feature type="chain" id="PRO_5017256419" description="DUF839 domain-containing protein" evidence="2">
    <location>
        <begin position="22"/>
        <end position="500"/>
    </location>
</feature>
<accession>A0A385SKT7</accession>
<dbReference type="KEGG" id="chk:D4L85_03135"/>
<reference evidence="4" key="1">
    <citation type="submission" date="2018-09" db="EMBL/GenBank/DDBJ databases">
        <title>Chryseolinea sp. KIS68-18 isolated from soil.</title>
        <authorList>
            <person name="Weon H.-Y."/>
            <person name="Kwon S.-W."/>
            <person name="Lee S.A."/>
        </authorList>
    </citation>
    <scope>NUCLEOTIDE SEQUENCE [LARGE SCALE GENOMIC DNA]</scope>
    <source>
        <strain evidence="4">KIS68-18</strain>
    </source>
</reference>
<sequence length="500" mass="53827">MTKLITKILCMLVVASFTLMACKGPEGDVGPAGTNGTKGDKGDKGDTGDDGENANEVVLANHSTTTTFLKKFPGYESVDAFSLIGSADYLPESPAYVFGGAADGTGVLKTADGFVMVVNNEDNIAVSRITLDKTFRPVKGEYILNSDGGMARLCSATLATPEEHGFGPLFLTCSENASAQIHGLDPLVVVNDQVKTTPKFLPALGRWYAENAVPLPKTAYTGKTVIIIGDDDSGTYGGQVAMYVSSTVGDLENGSVYVMRTVDQNPREMDLMVDTEVNVEFAKIDNQKDLTGDATNQAATALKALAFGRVEDIDYRKDGVGREVYFNVTGQPGNADRTKYGRTYKLVLDATDPLKGKLKLVLDGDNRAGKAGTYESPDNIMVTENYAYITEDPNGYADFDHDAYLYQYNLTTGSLRKVFELDHFRSNTEAEAIYGVAAIGGWEYGAMVDISDIVGIPNTFTLNIQVHSWKSPQFKNADGGTLATNFDEGSQIVVIHGLPR</sequence>
<dbReference type="PROSITE" id="PS51257">
    <property type="entry name" value="PROKAR_LIPOPROTEIN"/>
    <property type="match status" value="1"/>
</dbReference>
<evidence type="ECO:0000256" key="2">
    <source>
        <dbReference type="SAM" id="SignalP"/>
    </source>
</evidence>
<feature type="region of interest" description="Disordered" evidence="1">
    <location>
        <begin position="28"/>
        <end position="53"/>
    </location>
</feature>
<gene>
    <name evidence="3" type="ORF">D4L85_03135</name>
</gene>
<evidence type="ECO:0000256" key="1">
    <source>
        <dbReference type="SAM" id="MobiDB-lite"/>
    </source>
</evidence>
<evidence type="ECO:0008006" key="5">
    <source>
        <dbReference type="Google" id="ProtNLM"/>
    </source>
</evidence>
<feature type="compositionally biased region" description="Basic and acidic residues" evidence="1">
    <location>
        <begin position="38"/>
        <end position="47"/>
    </location>
</feature>
<dbReference type="OrthoDB" id="727757at2"/>
<name>A0A385SKT7_9BACT</name>
<dbReference type="EMBL" id="CP032382">
    <property type="protein sequence ID" value="AYB29638.1"/>
    <property type="molecule type" value="Genomic_DNA"/>
</dbReference>